<feature type="region of interest" description="Disordered" evidence="9">
    <location>
        <begin position="275"/>
        <end position="322"/>
    </location>
</feature>
<evidence type="ECO:0000313" key="11">
    <source>
        <dbReference type="EMBL" id="KAK6540327.1"/>
    </source>
</evidence>
<dbReference type="EMBL" id="JAVHJO010000005">
    <property type="protein sequence ID" value="KAK6540327.1"/>
    <property type="molecule type" value="Genomic_DNA"/>
</dbReference>
<feature type="region of interest" description="Disordered" evidence="9">
    <location>
        <begin position="670"/>
        <end position="693"/>
    </location>
</feature>
<keyword evidence="6" id="KW-0804">Transcription</keyword>
<evidence type="ECO:0000256" key="8">
    <source>
        <dbReference type="PROSITE-ProRule" id="PRU00169"/>
    </source>
</evidence>
<dbReference type="SUPFAM" id="SSF46785">
    <property type="entry name" value="Winged helix' DNA-binding domain"/>
    <property type="match status" value="1"/>
</dbReference>
<evidence type="ECO:0000256" key="6">
    <source>
        <dbReference type="ARBA" id="ARBA00023163"/>
    </source>
</evidence>
<proteinExistence type="predicted"/>
<evidence type="ECO:0000256" key="9">
    <source>
        <dbReference type="SAM" id="MobiDB-lite"/>
    </source>
</evidence>
<keyword evidence="7" id="KW-0539">Nucleus</keyword>
<dbReference type="PROSITE" id="PS50110">
    <property type="entry name" value="RESPONSE_REGULATORY"/>
    <property type="match status" value="1"/>
</dbReference>
<dbReference type="InterPro" id="IPR036390">
    <property type="entry name" value="WH_DNA-bd_sf"/>
</dbReference>
<dbReference type="PROSITE" id="PS00434">
    <property type="entry name" value="HSF_DOMAIN"/>
    <property type="match status" value="1"/>
</dbReference>
<keyword evidence="2 8" id="KW-0597">Phosphoprotein</keyword>
<evidence type="ECO:0000256" key="7">
    <source>
        <dbReference type="ARBA" id="ARBA00023242"/>
    </source>
</evidence>
<keyword evidence="11" id="KW-0418">Kinase</keyword>
<feature type="compositionally biased region" description="Basic residues" evidence="9">
    <location>
        <begin position="584"/>
        <end position="602"/>
    </location>
</feature>
<evidence type="ECO:0000256" key="1">
    <source>
        <dbReference type="ARBA" id="ARBA00004123"/>
    </source>
</evidence>
<dbReference type="PANTHER" id="PTHR45339:SF1">
    <property type="entry name" value="HYBRID SIGNAL TRANSDUCTION HISTIDINE KINASE J"/>
    <property type="match status" value="1"/>
</dbReference>
<feature type="region of interest" description="Disordered" evidence="9">
    <location>
        <begin position="198"/>
        <end position="263"/>
    </location>
</feature>
<feature type="region of interest" description="Disordered" evidence="9">
    <location>
        <begin position="113"/>
        <end position="147"/>
    </location>
</feature>
<evidence type="ECO:0000256" key="2">
    <source>
        <dbReference type="ARBA" id="ARBA00022553"/>
    </source>
</evidence>
<dbReference type="PRINTS" id="PR00056">
    <property type="entry name" value="HSFDOMAIN"/>
</dbReference>
<keyword evidence="4" id="KW-0805">Transcription regulation</keyword>
<dbReference type="GO" id="GO:0043565">
    <property type="term" value="F:sequence-specific DNA binding"/>
    <property type="evidence" value="ECO:0007669"/>
    <property type="project" value="InterPro"/>
</dbReference>
<dbReference type="AlphaFoldDB" id="A0AAV9XFE1"/>
<evidence type="ECO:0000259" key="10">
    <source>
        <dbReference type="PROSITE" id="PS50110"/>
    </source>
</evidence>
<feature type="domain" description="Response regulatory" evidence="10">
    <location>
        <begin position="363"/>
        <end position="483"/>
    </location>
</feature>
<dbReference type="Pfam" id="PF00072">
    <property type="entry name" value="Response_reg"/>
    <property type="match status" value="1"/>
</dbReference>
<dbReference type="InterPro" id="IPR036388">
    <property type="entry name" value="WH-like_DNA-bd_sf"/>
</dbReference>
<dbReference type="Proteomes" id="UP001365542">
    <property type="component" value="Unassembled WGS sequence"/>
</dbReference>
<evidence type="ECO:0000313" key="12">
    <source>
        <dbReference type="Proteomes" id="UP001365542"/>
    </source>
</evidence>
<evidence type="ECO:0000256" key="4">
    <source>
        <dbReference type="ARBA" id="ARBA00023015"/>
    </source>
</evidence>
<dbReference type="Gene3D" id="3.40.50.2300">
    <property type="match status" value="1"/>
</dbReference>
<feature type="compositionally biased region" description="Polar residues" evidence="9">
    <location>
        <begin position="311"/>
        <end position="321"/>
    </location>
</feature>
<protein>
    <submittedName>
        <fullName evidence="11">Kinase-regulated stress-responsive transcription factor skn7</fullName>
    </submittedName>
</protein>
<comment type="caution">
    <text evidence="11">The sequence shown here is derived from an EMBL/GenBank/DDBJ whole genome shotgun (WGS) entry which is preliminary data.</text>
</comment>
<keyword evidence="3" id="KW-0902">Two-component regulatory system</keyword>
<dbReference type="FunFam" id="1.10.10.10:FF:000027">
    <property type="entry name" value="Heat shock transcription factor 1"/>
    <property type="match status" value="1"/>
</dbReference>
<dbReference type="InterPro" id="IPR011006">
    <property type="entry name" value="CheY-like_superfamily"/>
</dbReference>
<dbReference type="InterPro" id="IPR000232">
    <property type="entry name" value="HSF_DNA-bd"/>
</dbReference>
<keyword evidence="5" id="KW-0238">DNA-binding</keyword>
<evidence type="ECO:0000256" key="3">
    <source>
        <dbReference type="ARBA" id="ARBA00023012"/>
    </source>
</evidence>
<gene>
    <name evidence="11" type="primary">SKN7</name>
    <name evidence="11" type="ORF">TWF694_009131</name>
</gene>
<reference evidence="11 12" key="1">
    <citation type="submission" date="2019-10" db="EMBL/GenBank/DDBJ databases">
        <authorList>
            <person name="Palmer J.M."/>
        </authorList>
    </citation>
    <scope>NUCLEOTIDE SEQUENCE [LARGE SCALE GENOMIC DNA]</scope>
    <source>
        <strain evidence="11 12">TWF694</strain>
    </source>
</reference>
<dbReference type="GO" id="GO:0005634">
    <property type="term" value="C:nucleus"/>
    <property type="evidence" value="ECO:0007669"/>
    <property type="project" value="UniProtKB-SubCell"/>
</dbReference>
<dbReference type="CDD" id="cd17546">
    <property type="entry name" value="REC_hyHK_CKI1_RcsC-like"/>
    <property type="match status" value="1"/>
</dbReference>
<dbReference type="Gene3D" id="1.10.10.10">
    <property type="entry name" value="Winged helix-like DNA-binding domain superfamily/Winged helix DNA-binding domain"/>
    <property type="match status" value="1"/>
</dbReference>
<feature type="compositionally biased region" description="Basic and acidic residues" evidence="9">
    <location>
        <begin position="680"/>
        <end position="693"/>
    </location>
</feature>
<dbReference type="SMART" id="SM00448">
    <property type="entry name" value="REC"/>
    <property type="match status" value="1"/>
</dbReference>
<dbReference type="GO" id="GO:0000160">
    <property type="term" value="P:phosphorelay signal transduction system"/>
    <property type="evidence" value="ECO:0007669"/>
    <property type="project" value="UniProtKB-KW"/>
</dbReference>
<dbReference type="SUPFAM" id="SSF52172">
    <property type="entry name" value="CheY-like"/>
    <property type="match status" value="1"/>
</dbReference>
<keyword evidence="12" id="KW-1185">Reference proteome</keyword>
<keyword evidence="11" id="KW-0808">Transferase</keyword>
<feature type="compositionally biased region" description="Basic and acidic residues" evidence="9">
    <location>
        <begin position="198"/>
        <end position="208"/>
    </location>
</feature>
<dbReference type="Pfam" id="PF00447">
    <property type="entry name" value="HSF_DNA-bind"/>
    <property type="match status" value="1"/>
</dbReference>
<sequence>MDAGESSKGGGALGAAAGGADFVKKLYRMLGDKGHSDVVRWSDSGNSFIVFDNNEFTKNVLPLHFKHSNFASFVRQLNKYDFHKVRASDEAVATGPNGDQAWEFVHPQFRVGNDGNMEGIRRKAPATRAKKESEEPSQNNQETQNQVSTLQARLDEMLRRVDGLVEQYHHVLQEVTRMHHHMQRTDAILDRILRDPRVPPELSHREDPAGPYMTDAPPHHQMARHHVPPPPPPHHLSPQLSMHQPMQPQHGPPPPVSAPVHPSAVTPVQQAERFMHHGHPPQPPSQHGHSGSYSDMNGNAGMPEGGVNLSGFGNTASQSGIQLDATDPQVSTTFRQEMIPRRPQGLRKKSTGFVAPQWREAPKILLVEDDPTCRKIGLKFLEATGCLAYYASDGYEAIKKFNDGNGPQYDLILMDIVMPNLDGVSTCSIIRTAKPDMKDPPVIAMTSNIRTSDITLYFNAGMIDVLPKPFTREGLLQMLQRYLSRLLVNNSDPNAPPPVPAPNTNGGTYPKQESKASGSPHNIKSEYDATTNSHADDDHDDDDDDHTAGQHGQDTPDSSVGIVPSSATLGPTPGSAGLPPNSHHNPHHGHHPHHHGHHHSHHGSSGGMDGNNDYTFSEMPNSAGAAPGGHSFGSTGTTAVENEMLNATAGIYAPGLGGIGASGVPGAGGVGASPRGSVRRPIEAGLHDDYGDPRMKRMRFNNAA</sequence>
<organism evidence="11 12">
    <name type="scientific">Orbilia ellipsospora</name>
    <dbReference type="NCBI Taxonomy" id="2528407"/>
    <lineage>
        <taxon>Eukaryota</taxon>
        <taxon>Fungi</taxon>
        <taxon>Dikarya</taxon>
        <taxon>Ascomycota</taxon>
        <taxon>Pezizomycotina</taxon>
        <taxon>Orbiliomycetes</taxon>
        <taxon>Orbiliales</taxon>
        <taxon>Orbiliaceae</taxon>
        <taxon>Orbilia</taxon>
    </lineage>
</organism>
<dbReference type="PANTHER" id="PTHR45339">
    <property type="entry name" value="HYBRID SIGNAL TRANSDUCTION HISTIDINE KINASE J"/>
    <property type="match status" value="1"/>
</dbReference>
<accession>A0AAV9XFE1</accession>
<name>A0AAV9XFE1_9PEZI</name>
<feature type="region of interest" description="Disordered" evidence="9">
    <location>
        <begin position="490"/>
        <end position="637"/>
    </location>
</feature>
<dbReference type="InterPro" id="IPR001789">
    <property type="entry name" value="Sig_transdc_resp-reg_receiver"/>
</dbReference>
<evidence type="ECO:0000256" key="5">
    <source>
        <dbReference type="ARBA" id="ARBA00023125"/>
    </source>
</evidence>
<dbReference type="GO" id="GO:0016301">
    <property type="term" value="F:kinase activity"/>
    <property type="evidence" value="ECO:0007669"/>
    <property type="project" value="UniProtKB-KW"/>
</dbReference>
<comment type="subcellular location">
    <subcellularLocation>
        <location evidence="1">Nucleus</location>
    </subcellularLocation>
</comment>
<dbReference type="GO" id="GO:0003700">
    <property type="term" value="F:DNA-binding transcription factor activity"/>
    <property type="evidence" value="ECO:0007669"/>
    <property type="project" value="InterPro"/>
</dbReference>
<feature type="compositionally biased region" description="Polar residues" evidence="9">
    <location>
        <begin position="136"/>
        <end position="147"/>
    </location>
</feature>
<dbReference type="SMART" id="SM00415">
    <property type="entry name" value="HSF"/>
    <property type="match status" value="1"/>
</dbReference>
<dbReference type="FunFam" id="3.40.50.2300:FF:000212">
    <property type="entry name" value="Stress response regulator/HFS transcription factor"/>
    <property type="match status" value="1"/>
</dbReference>
<feature type="modified residue" description="4-aspartylphosphate" evidence="8">
    <location>
        <position position="415"/>
    </location>
</feature>